<name>A0AAF0W2K2_DAUCS</name>
<dbReference type="Proteomes" id="UP000077755">
    <property type="component" value="Chromosome 1"/>
</dbReference>
<reference evidence="3" key="1">
    <citation type="journal article" date="2016" name="Nat. Genet.">
        <title>A high-quality carrot genome assembly provides new insights into carotenoid accumulation and asterid genome evolution.</title>
        <authorList>
            <person name="Iorizzo M."/>
            <person name="Ellison S."/>
            <person name="Senalik D."/>
            <person name="Zeng P."/>
            <person name="Satapoomin P."/>
            <person name="Huang J."/>
            <person name="Bowman M."/>
            <person name="Iovene M."/>
            <person name="Sanseverino W."/>
            <person name="Cavagnaro P."/>
            <person name="Yildiz M."/>
            <person name="Macko-Podgorni A."/>
            <person name="Moranska E."/>
            <person name="Grzebelus E."/>
            <person name="Grzebelus D."/>
            <person name="Ashrafi H."/>
            <person name="Zheng Z."/>
            <person name="Cheng S."/>
            <person name="Spooner D."/>
            <person name="Van Deynze A."/>
            <person name="Simon P."/>
        </authorList>
    </citation>
    <scope>NUCLEOTIDE SEQUENCE</scope>
    <source>
        <tissue evidence="3">Leaf</tissue>
    </source>
</reference>
<evidence type="ECO:0000313" key="3">
    <source>
        <dbReference type="EMBL" id="WOG81979.1"/>
    </source>
</evidence>
<evidence type="ECO:0000313" key="4">
    <source>
        <dbReference type="Proteomes" id="UP000077755"/>
    </source>
</evidence>
<keyword evidence="2" id="KW-0812">Transmembrane</keyword>
<sequence length="109" mass="11989">MAISTVVVVVFVSLVGLCLLAFVPFAVFCFLKCRKKKTSQEADHVHVDEHMNIKEKIVQGPLGGKAVVVTIEDDVHVEEEMRKNEQIAQAMHMKSAGAESSFSSGHHQV</sequence>
<dbReference type="PANTHER" id="PTHR35697">
    <property type="entry name" value="OS08G0108300 PROTEIN"/>
    <property type="match status" value="1"/>
</dbReference>
<keyword evidence="2" id="KW-1133">Transmembrane helix</keyword>
<dbReference type="InterPro" id="IPR044950">
    <property type="entry name" value="TED6/7"/>
</dbReference>
<feature type="region of interest" description="Disordered" evidence="1">
    <location>
        <begin position="90"/>
        <end position="109"/>
    </location>
</feature>
<keyword evidence="4" id="KW-1185">Reference proteome</keyword>
<evidence type="ECO:0000256" key="2">
    <source>
        <dbReference type="SAM" id="Phobius"/>
    </source>
</evidence>
<dbReference type="EMBL" id="CP093343">
    <property type="protein sequence ID" value="WOG81979.1"/>
    <property type="molecule type" value="Genomic_DNA"/>
</dbReference>
<organism evidence="3 4">
    <name type="scientific">Daucus carota subsp. sativus</name>
    <name type="common">Carrot</name>
    <dbReference type="NCBI Taxonomy" id="79200"/>
    <lineage>
        <taxon>Eukaryota</taxon>
        <taxon>Viridiplantae</taxon>
        <taxon>Streptophyta</taxon>
        <taxon>Embryophyta</taxon>
        <taxon>Tracheophyta</taxon>
        <taxon>Spermatophyta</taxon>
        <taxon>Magnoliopsida</taxon>
        <taxon>eudicotyledons</taxon>
        <taxon>Gunneridae</taxon>
        <taxon>Pentapetalae</taxon>
        <taxon>asterids</taxon>
        <taxon>campanulids</taxon>
        <taxon>Apiales</taxon>
        <taxon>Apiaceae</taxon>
        <taxon>Apioideae</taxon>
        <taxon>Scandiceae</taxon>
        <taxon>Daucinae</taxon>
        <taxon>Daucus</taxon>
        <taxon>Daucus sect. Daucus</taxon>
    </lineage>
</organism>
<accession>A0AAF0W2K2</accession>
<protein>
    <submittedName>
        <fullName evidence="3">Uncharacterized protein</fullName>
    </submittedName>
</protein>
<evidence type="ECO:0000256" key="1">
    <source>
        <dbReference type="SAM" id="MobiDB-lite"/>
    </source>
</evidence>
<gene>
    <name evidence="3" type="ORF">DCAR_0101138</name>
</gene>
<dbReference type="AlphaFoldDB" id="A0AAF0W2K2"/>
<dbReference type="GO" id="GO:0009834">
    <property type="term" value="P:plant-type secondary cell wall biogenesis"/>
    <property type="evidence" value="ECO:0007669"/>
    <property type="project" value="InterPro"/>
</dbReference>
<proteinExistence type="predicted"/>
<keyword evidence="2" id="KW-0472">Membrane</keyword>
<feature type="compositionally biased region" description="Polar residues" evidence="1">
    <location>
        <begin position="98"/>
        <end position="109"/>
    </location>
</feature>
<reference evidence="3" key="2">
    <citation type="submission" date="2022-03" db="EMBL/GenBank/DDBJ databases">
        <title>Draft title - Genomic analysis of global carrot germplasm unveils the trajectory of domestication and the origin of high carotenoid orange carrot.</title>
        <authorList>
            <person name="Iorizzo M."/>
            <person name="Ellison S."/>
            <person name="Senalik D."/>
            <person name="Macko-Podgorni A."/>
            <person name="Grzebelus D."/>
            <person name="Bostan H."/>
            <person name="Rolling W."/>
            <person name="Curaba J."/>
            <person name="Simon P."/>
        </authorList>
    </citation>
    <scope>NUCLEOTIDE SEQUENCE</scope>
    <source>
        <tissue evidence="3">Leaf</tissue>
    </source>
</reference>
<feature type="transmembrane region" description="Helical" evidence="2">
    <location>
        <begin position="6"/>
        <end position="31"/>
    </location>
</feature>
<dbReference type="PANTHER" id="PTHR35697:SF1">
    <property type="entry name" value="PROTEIN TRACHEARY ELEMENT DIFFERENTIATION-RELATED 7"/>
    <property type="match status" value="1"/>
</dbReference>